<evidence type="ECO:0000256" key="8">
    <source>
        <dbReference type="SAM" id="Phobius"/>
    </source>
</evidence>
<feature type="transmembrane region" description="Helical" evidence="8">
    <location>
        <begin position="39"/>
        <end position="61"/>
    </location>
</feature>
<keyword evidence="8" id="KW-0472">Membrane</keyword>
<dbReference type="CDD" id="cd06225">
    <property type="entry name" value="HAMP"/>
    <property type="match status" value="1"/>
</dbReference>
<dbReference type="EC" id="2.7.13.3" evidence="3"/>
<comment type="caution">
    <text evidence="11">The sequence shown here is derived from an EMBL/GenBank/DDBJ whole genome shotgun (WGS) entry which is preliminary data.</text>
</comment>
<dbReference type="InterPro" id="IPR036890">
    <property type="entry name" value="HATPase_C_sf"/>
</dbReference>
<dbReference type="PANTHER" id="PTHR42878:SF15">
    <property type="entry name" value="BACTERIOPHYTOCHROME"/>
    <property type="match status" value="1"/>
</dbReference>
<dbReference type="EMBL" id="RYFG02000093">
    <property type="protein sequence ID" value="TRW95026.1"/>
    <property type="molecule type" value="Genomic_DNA"/>
</dbReference>
<comment type="catalytic activity">
    <reaction evidence="1">
        <text>ATP + protein L-histidine = ADP + protein N-phospho-L-histidine.</text>
        <dbReference type="EC" id="2.7.13.3"/>
    </reaction>
</comment>
<evidence type="ECO:0000256" key="2">
    <source>
        <dbReference type="ARBA" id="ARBA00004370"/>
    </source>
</evidence>
<dbReference type="RefSeq" id="WP_127028339.1">
    <property type="nucleotide sequence ID" value="NZ_RYFG02000093.1"/>
</dbReference>
<dbReference type="InterPro" id="IPR003660">
    <property type="entry name" value="HAMP_dom"/>
</dbReference>
<evidence type="ECO:0000256" key="5">
    <source>
        <dbReference type="ARBA" id="ARBA00022679"/>
    </source>
</evidence>
<dbReference type="InterPro" id="IPR003594">
    <property type="entry name" value="HATPase_dom"/>
</dbReference>
<evidence type="ECO:0000256" key="1">
    <source>
        <dbReference type="ARBA" id="ARBA00000085"/>
    </source>
</evidence>
<protein>
    <recommendedName>
        <fullName evidence="3">histidine kinase</fullName>
        <ecNumber evidence="3">2.7.13.3</ecNumber>
    </recommendedName>
</protein>
<dbReference type="Proteomes" id="UP000733744">
    <property type="component" value="Unassembled WGS sequence"/>
</dbReference>
<keyword evidence="6" id="KW-0418">Kinase</keyword>
<evidence type="ECO:0000259" key="10">
    <source>
        <dbReference type="PROSITE" id="PS50885"/>
    </source>
</evidence>
<dbReference type="SUPFAM" id="SSF55874">
    <property type="entry name" value="ATPase domain of HSP90 chaperone/DNA topoisomerase II/histidine kinase"/>
    <property type="match status" value="1"/>
</dbReference>
<evidence type="ECO:0000256" key="7">
    <source>
        <dbReference type="SAM" id="Coils"/>
    </source>
</evidence>
<accession>A0ABY3CAD4</accession>
<dbReference type="SMART" id="SM00387">
    <property type="entry name" value="HATPase_c"/>
    <property type="match status" value="1"/>
</dbReference>
<dbReference type="InterPro" id="IPR004358">
    <property type="entry name" value="Sig_transdc_His_kin-like_C"/>
</dbReference>
<organism evidence="11 12">
    <name type="scientific">Candidatus Methylobacter oryzae</name>
    <dbReference type="NCBI Taxonomy" id="2497749"/>
    <lineage>
        <taxon>Bacteria</taxon>
        <taxon>Pseudomonadati</taxon>
        <taxon>Pseudomonadota</taxon>
        <taxon>Gammaproteobacteria</taxon>
        <taxon>Methylococcales</taxon>
        <taxon>Methylococcaceae</taxon>
        <taxon>Methylobacter</taxon>
    </lineage>
</organism>
<gene>
    <name evidence="11" type="ORF">EKO24_010715</name>
</gene>
<keyword evidence="8" id="KW-1133">Transmembrane helix</keyword>
<dbReference type="InterPro" id="IPR050351">
    <property type="entry name" value="BphY/WalK/GraS-like"/>
</dbReference>
<evidence type="ECO:0000256" key="6">
    <source>
        <dbReference type="ARBA" id="ARBA00022777"/>
    </source>
</evidence>
<keyword evidence="4" id="KW-0597">Phosphoprotein</keyword>
<keyword evidence="5" id="KW-0808">Transferase</keyword>
<keyword evidence="12" id="KW-1185">Reference proteome</keyword>
<keyword evidence="7" id="KW-0175">Coiled coil</keyword>
<dbReference type="InterPro" id="IPR033417">
    <property type="entry name" value="CHASE8"/>
</dbReference>
<comment type="subcellular location">
    <subcellularLocation>
        <location evidence="2">Membrane</location>
    </subcellularLocation>
</comment>
<dbReference type="Gene3D" id="1.10.287.130">
    <property type="match status" value="1"/>
</dbReference>
<dbReference type="InterPro" id="IPR036097">
    <property type="entry name" value="HisK_dim/P_sf"/>
</dbReference>
<proteinExistence type="predicted"/>
<evidence type="ECO:0000313" key="11">
    <source>
        <dbReference type="EMBL" id="TRW95026.1"/>
    </source>
</evidence>
<dbReference type="Gene3D" id="3.30.565.10">
    <property type="entry name" value="Histidine kinase-like ATPase, C-terminal domain"/>
    <property type="match status" value="1"/>
</dbReference>
<evidence type="ECO:0000259" key="9">
    <source>
        <dbReference type="PROSITE" id="PS50109"/>
    </source>
</evidence>
<feature type="coiled-coil region" evidence="7">
    <location>
        <begin position="255"/>
        <end position="285"/>
    </location>
</feature>
<dbReference type="PROSITE" id="PS50885">
    <property type="entry name" value="HAMP"/>
    <property type="match status" value="1"/>
</dbReference>
<dbReference type="SMART" id="SM00304">
    <property type="entry name" value="HAMP"/>
    <property type="match status" value="1"/>
</dbReference>
<reference evidence="11 12" key="1">
    <citation type="journal article" date="2019" name="Antonie Van Leeuwenhoek">
        <title>Description of 'Ca. Methylobacter oryzae' KRF1, a novel species from the environmentally important Methylobacter clade 2.</title>
        <authorList>
            <person name="Khatri K."/>
            <person name="Mohite J.A."/>
            <person name="Pandit P.S."/>
            <person name="Bahulikar R."/>
            <person name="Rahalkar M.C."/>
        </authorList>
    </citation>
    <scope>NUCLEOTIDE SEQUENCE [LARGE SCALE GENOMIC DNA]</scope>
    <source>
        <strain evidence="11 12">KRF1</strain>
    </source>
</reference>
<dbReference type="PROSITE" id="PS50109">
    <property type="entry name" value="HIS_KIN"/>
    <property type="match status" value="1"/>
</dbReference>
<dbReference type="Pfam" id="PF17152">
    <property type="entry name" value="CHASE8"/>
    <property type="match status" value="1"/>
</dbReference>
<name>A0ABY3CAD4_9GAMM</name>
<sequence>MIDRTRLQTDFSLKPAISKMCRLASSSSGSSSIANRLHAILRVSTGVIFISFVLFTGYMVLSKYQDTVQRMRSLASILAINSEASLIFTDKTSAEENLRSLSAIAEVSGAGIIQADGNTLAEYAATPHFAQKLPLAMRNLLDRLSIGKLHLEQPVLAPSRPQRSTRESKRQVIGLLWIEADLTGDWLELATVLGIFIPVMFGIYSLSRMLNNRLAYSVVKPLEELAETALEIGQKRNYDRRMLPHPNITELNAVVNGFNQMLEQIESRDKELQNRRDQLQQYNEELKDFSYIISHDLRAPIINVQGFVNELGLSLEDLRKLLDTEMAPMPGHKKAALLNILNEDIPTSTRFITGGVAKMNQLLAGILKISRLGRQELNIGIVDTQRLVNDNIEAIKYQSTQAGAKIQVEPLPQVEADPDLLSQIFANLLSNAIKYLDPKRPGRIQIWADDQGDHFRFFVKDNGLGIPEKDQKRIFEMFRRGSNHKLEGEGIGLNYIKSAIKRLNGAIALESIAGQGSVFSFTLPKASS</sequence>
<dbReference type="PANTHER" id="PTHR42878">
    <property type="entry name" value="TWO-COMPONENT HISTIDINE KINASE"/>
    <property type="match status" value="1"/>
</dbReference>
<feature type="domain" description="Histidine kinase" evidence="9">
    <location>
        <begin position="292"/>
        <end position="527"/>
    </location>
</feature>
<dbReference type="SUPFAM" id="SSF47384">
    <property type="entry name" value="Homodimeric domain of signal transducing histidine kinase"/>
    <property type="match status" value="1"/>
</dbReference>
<dbReference type="Pfam" id="PF02518">
    <property type="entry name" value="HATPase_c"/>
    <property type="match status" value="1"/>
</dbReference>
<keyword evidence="8" id="KW-0812">Transmembrane</keyword>
<dbReference type="Pfam" id="PF00672">
    <property type="entry name" value="HAMP"/>
    <property type="match status" value="1"/>
</dbReference>
<evidence type="ECO:0000313" key="12">
    <source>
        <dbReference type="Proteomes" id="UP000733744"/>
    </source>
</evidence>
<evidence type="ECO:0000256" key="3">
    <source>
        <dbReference type="ARBA" id="ARBA00012438"/>
    </source>
</evidence>
<evidence type="ECO:0000256" key="4">
    <source>
        <dbReference type="ARBA" id="ARBA00022553"/>
    </source>
</evidence>
<dbReference type="InterPro" id="IPR005467">
    <property type="entry name" value="His_kinase_dom"/>
</dbReference>
<feature type="domain" description="HAMP" evidence="10">
    <location>
        <begin position="216"/>
        <end position="270"/>
    </location>
</feature>
<dbReference type="PRINTS" id="PR00344">
    <property type="entry name" value="BCTRLSENSOR"/>
</dbReference>